<dbReference type="KEGG" id="hmo:HM1_2428"/>
<dbReference type="RefSeq" id="WP_012283475.1">
    <property type="nucleotide sequence ID" value="NC_010337.2"/>
</dbReference>
<dbReference type="EMBL" id="CP000930">
    <property type="protein sequence ID" value="ABZ84978.1"/>
    <property type="molecule type" value="Genomic_DNA"/>
</dbReference>
<evidence type="ECO:0008006" key="4">
    <source>
        <dbReference type="Google" id="ProtNLM"/>
    </source>
</evidence>
<accession>B0TAC8</accession>
<dbReference type="InterPro" id="IPR007165">
    <property type="entry name" value="Phage_holin_4_2"/>
</dbReference>
<feature type="transmembrane region" description="Helical" evidence="1">
    <location>
        <begin position="62"/>
        <end position="79"/>
    </location>
</feature>
<proteinExistence type="predicted"/>
<dbReference type="Pfam" id="PF04020">
    <property type="entry name" value="Phage_holin_4_2"/>
    <property type="match status" value="1"/>
</dbReference>
<dbReference type="HOGENOM" id="CLU_159834_0_0_9"/>
<keyword evidence="3" id="KW-1185">Reference proteome</keyword>
<organism evidence="2 3">
    <name type="scientific">Heliobacterium modesticaldum (strain ATCC 51547 / Ice1)</name>
    <dbReference type="NCBI Taxonomy" id="498761"/>
    <lineage>
        <taxon>Bacteria</taxon>
        <taxon>Bacillati</taxon>
        <taxon>Bacillota</taxon>
        <taxon>Clostridia</taxon>
        <taxon>Eubacteriales</taxon>
        <taxon>Heliobacteriaceae</taxon>
        <taxon>Heliomicrobium</taxon>
    </lineage>
</organism>
<dbReference type="AlphaFoldDB" id="B0TAC8"/>
<keyword evidence="1" id="KW-1133">Transmembrane helix</keyword>
<name>B0TAC8_HELMI</name>
<sequence length="119" mass="12322">MFSMVVRFLVSAVVLLVASWFIPFFVINGIVGAVVAALVIALLGYAAEALFGDRITGMHRGIVGFLVSAAVIWLSQLLVPNAIQTSIIGALIAALIIGAIDAVLPTPLTPRALPGGGKR</sequence>
<protein>
    <recommendedName>
        <fullName evidence="4">Phage holin family protein</fullName>
    </recommendedName>
</protein>
<evidence type="ECO:0000313" key="3">
    <source>
        <dbReference type="Proteomes" id="UP000008550"/>
    </source>
</evidence>
<reference evidence="2 3" key="1">
    <citation type="journal article" date="2008" name="J. Bacteriol.">
        <title>The genome of Heliobacterium modesticaldum, a phototrophic representative of the Firmicutes containing the simplest photosynthetic apparatus.</title>
        <authorList>
            <person name="Sattley W.M."/>
            <person name="Madigan M.T."/>
            <person name="Swingley W.D."/>
            <person name="Cheung P.C."/>
            <person name="Clocksin K.M."/>
            <person name="Conrad A.L."/>
            <person name="Dejesa L.C."/>
            <person name="Honchak B.M."/>
            <person name="Jung D.O."/>
            <person name="Karbach L.E."/>
            <person name="Kurdoglu A."/>
            <person name="Lahiri S."/>
            <person name="Mastrian S.D."/>
            <person name="Page L.E."/>
            <person name="Taylor H.L."/>
            <person name="Wang Z.T."/>
            <person name="Raymond J."/>
            <person name="Chen M."/>
            <person name="Blankenship R.E."/>
            <person name="Touchman J.W."/>
        </authorList>
    </citation>
    <scope>NUCLEOTIDE SEQUENCE [LARGE SCALE GENOMIC DNA]</scope>
    <source>
        <strain evidence="3">ATCC 51547 / Ice1</strain>
    </source>
</reference>
<feature type="transmembrane region" description="Helical" evidence="1">
    <location>
        <begin position="30"/>
        <end position="50"/>
    </location>
</feature>
<dbReference type="STRING" id="498761.HM1_2428"/>
<evidence type="ECO:0000256" key="1">
    <source>
        <dbReference type="SAM" id="Phobius"/>
    </source>
</evidence>
<feature type="transmembrane region" description="Helical" evidence="1">
    <location>
        <begin position="5"/>
        <end position="24"/>
    </location>
</feature>
<keyword evidence="1" id="KW-0812">Transmembrane</keyword>
<dbReference type="eggNOG" id="COG1950">
    <property type="taxonomic scope" value="Bacteria"/>
</dbReference>
<dbReference type="OrthoDB" id="1701386at2"/>
<keyword evidence="1" id="KW-0472">Membrane</keyword>
<evidence type="ECO:0000313" key="2">
    <source>
        <dbReference type="EMBL" id="ABZ84978.1"/>
    </source>
</evidence>
<gene>
    <name evidence="2" type="ORF">HM1_2428</name>
</gene>
<dbReference type="Proteomes" id="UP000008550">
    <property type="component" value="Chromosome"/>
</dbReference>
<feature type="transmembrane region" description="Helical" evidence="1">
    <location>
        <begin position="85"/>
        <end position="104"/>
    </location>
</feature>